<evidence type="ECO:0000256" key="1">
    <source>
        <dbReference type="SAM" id="Phobius"/>
    </source>
</evidence>
<reference evidence="2 3" key="1">
    <citation type="journal article" date="2023" name="Elife">
        <title>Identification of key yeast species and microbe-microbe interactions impacting larval growth of Drosophila in the wild.</title>
        <authorList>
            <person name="Mure A."/>
            <person name="Sugiura Y."/>
            <person name="Maeda R."/>
            <person name="Honda K."/>
            <person name="Sakurai N."/>
            <person name="Takahashi Y."/>
            <person name="Watada M."/>
            <person name="Katoh T."/>
            <person name="Gotoh A."/>
            <person name="Gotoh Y."/>
            <person name="Taniguchi I."/>
            <person name="Nakamura K."/>
            <person name="Hayashi T."/>
            <person name="Katayama T."/>
            <person name="Uemura T."/>
            <person name="Hattori Y."/>
        </authorList>
    </citation>
    <scope>NUCLEOTIDE SEQUENCE [LARGE SCALE GENOMIC DNA]</scope>
    <source>
        <strain evidence="2 3">KH-74</strain>
    </source>
</reference>
<feature type="transmembrane region" description="Helical" evidence="1">
    <location>
        <begin position="210"/>
        <end position="232"/>
    </location>
</feature>
<accession>A0AAV5RZY5</accession>
<dbReference type="Proteomes" id="UP001377567">
    <property type="component" value="Unassembled WGS sequence"/>
</dbReference>
<feature type="transmembrane region" description="Helical" evidence="1">
    <location>
        <begin position="13"/>
        <end position="35"/>
    </location>
</feature>
<gene>
    <name evidence="2" type="ORF">DAKH74_035280</name>
</gene>
<feature type="transmembrane region" description="Helical" evidence="1">
    <location>
        <begin position="78"/>
        <end position="96"/>
    </location>
</feature>
<sequence length="298" mass="33952">MPQRMPKTGTCQLLGPVSLVIQFLMGILVVIVLLIKREYEHPRRRLIVWSYDTGKQIGGSLSIHFINLALSVVKRKRGAIVALLVAVVQGHYGGGSPADSGDDEQCDWYFLNLLLDTTIGIPILWVILKGLNAVLQHFKVKNVESGNYFADDDKNTHQKPMFTAFLKQLLVFVVGLVLMKACIFLILNYFEDAAYWFANLILGWADKWPNFQVFLVMFVSPVLLNCFQYCCIDNIIKLHAINYNNLDSFERDTFSSDEEDEAGEEARLTPSHKDSFLTKLRRYRRRSNNSSLYGSTDD</sequence>
<organism evidence="2 3">
    <name type="scientific">Maudiozyma humilis</name>
    <name type="common">Sour dough yeast</name>
    <name type="synonym">Kazachstania humilis</name>
    <dbReference type="NCBI Taxonomy" id="51915"/>
    <lineage>
        <taxon>Eukaryota</taxon>
        <taxon>Fungi</taxon>
        <taxon>Dikarya</taxon>
        <taxon>Ascomycota</taxon>
        <taxon>Saccharomycotina</taxon>
        <taxon>Saccharomycetes</taxon>
        <taxon>Saccharomycetales</taxon>
        <taxon>Saccharomycetaceae</taxon>
        <taxon>Maudiozyma</taxon>
    </lineage>
</organism>
<comment type="caution">
    <text evidence="2">The sequence shown here is derived from an EMBL/GenBank/DDBJ whole genome shotgun (WGS) entry which is preliminary data.</text>
</comment>
<proteinExistence type="predicted"/>
<dbReference type="AlphaFoldDB" id="A0AAV5RZY5"/>
<protein>
    <recommendedName>
        <fullName evidence="4">Vacuolar membrane protein</fullName>
    </recommendedName>
</protein>
<keyword evidence="1" id="KW-0472">Membrane</keyword>
<keyword evidence="1" id="KW-1133">Transmembrane helix</keyword>
<feature type="transmembrane region" description="Helical" evidence="1">
    <location>
        <begin position="108"/>
        <end position="128"/>
    </location>
</feature>
<dbReference type="Pfam" id="PF12400">
    <property type="entry name" value="STIMATE"/>
    <property type="match status" value="1"/>
</dbReference>
<evidence type="ECO:0000313" key="2">
    <source>
        <dbReference type="EMBL" id="GMM56912.1"/>
    </source>
</evidence>
<name>A0AAV5RZY5_MAUHU</name>
<feature type="transmembrane region" description="Helical" evidence="1">
    <location>
        <begin position="169"/>
        <end position="190"/>
    </location>
</feature>
<dbReference type="PANTHER" id="PTHR31735">
    <property type="entry name" value="VACUOLAR MEMBRANE PROTEIN YPL162C"/>
    <property type="match status" value="1"/>
</dbReference>
<evidence type="ECO:0008006" key="4">
    <source>
        <dbReference type="Google" id="ProtNLM"/>
    </source>
</evidence>
<dbReference type="InterPro" id="IPR022127">
    <property type="entry name" value="STIMATE/YPL162C"/>
</dbReference>
<dbReference type="PANTHER" id="PTHR31735:SF1">
    <property type="entry name" value="VACUOLAR MEMBRANE PROTEIN YPL162C"/>
    <property type="match status" value="1"/>
</dbReference>
<dbReference type="EMBL" id="BTGD01000010">
    <property type="protein sequence ID" value="GMM56912.1"/>
    <property type="molecule type" value="Genomic_DNA"/>
</dbReference>
<evidence type="ECO:0000313" key="3">
    <source>
        <dbReference type="Proteomes" id="UP001377567"/>
    </source>
</evidence>
<keyword evidence="1" id="KW-0812">Transmembrane</keyword>
<keyword evidence="3" id="KW-1185">Reference proteome</keyword>
<dbReference type="GO" id="GO:0016020">
    <property type="term" value="C:membrane"/>
    <property type="evidence" value="ECO:0007669"/>
    <property type="project" value="TreeGrafter"/>
</dbReference>